<dbReference type="AlphaFoldDB" id="A0A813Y4B5"/>
<dbReference type="EMBL" id="CAJNOC010001632">
    <property type="protein sequence ID" value="CAF0879863.1"/>
    <property type="molecule type" value="Genomic_DNA"/>
</dbReference>
<proteinExistence type="predicted"/>
<evidence type="ECO:0000313" key="1">
    <source>
        <dbReference type="EMBL" id="CAF0879863.1"/>
    </source>
</evidence>
<comment type="caution">
    <text evidence="1">The sequence shown here is derived from an EMBL/GenBank/DDBJ whole genome shotgun (WGS) entry which is preliminary data.</text>
</comment>
<name>A0A813Y4B5_9BILA</name>
<gene>
    <name evidence="1" type="ORF">OXX778_LOCUS10358</name>
</gene>
<evidence type="ECO:0000313" key="2">
    <source>
        <dbReference type="Proteomes" id="UP000663879"/>
    </source>
</evidence>
<accession>A0A813Y4B5</accession>
<reference evidence="1" key="1">
    <citation type="submission" date="2021-02" db="EMBL/GenBank/DDBJ databases">
        <authorList>
            <person name="Nowell W R."/>
        </authorList>
    </citation>
    <scope>NUCLEOTIDE SEQUENCE</scope>
    <source>
        <strain evidence="1">Ploen Becks lab</strain>
    </source>
</reference>
<protein>
    <submittedName>
        <fullName evidence="1">Uncharacterized protein</fullName>
    </submittedName>
</protein>
<dbReference type="Proteomes" id="UP000663879">
    <property type="component" value="Unassembled WGS sequence"/>
</dbReference>
<organism evidence="1 2">
    <name type="scientific">Brachionus calyciflorus</name>
    <dbReference type="NCBI Taxonomy" id="104777"/>
    <lineage>
        <taxon>Eukaryota</taxon>
        <taxon>Metazoa</taxon>
        <taxon>Spiralia</taxon>
        <taxon>Gnathifera</taxon>
        <taxon>Rotifera</taxon>
        <taxon>Eurotatoria</taxon>
        <taxon>Monogononta</taxon>
        <taxon>Pseudotrocha</taxon>
        <taxon>Ploima</taxon>
        <taxon>Brachionidae</taxon>
        <taxon>Brachionus</taxon>
    </lineage>
</organism>
<keyword evidence="2" id="KW-1185">Reference proteome</keyword>
<dbReference type="OrthoDB" id="10655539at2759"/>
<sequence>MGNILGTTRITNNSNQTVQICLIDTNGKITDQKLEQNSHTNIETPKGRNTIKIVSPIDNPYFQQCYTVCVNWPLVICEENGLLTIKRAKVTIERHTKNHGGYGNMAMVNTETKRVFDYDLPNIDHSDLQHRIYNSSNIEDNCTHVYNSTNDLIRIQLTDSDNRNTTQYVVSNDSVLITSPKGQNTVQIINEIGKVCATYTINATVYLGPSMYEFLLIIDTKKGYDFRKAKWMDKDSKTYNKKFYII</sequence>